<organism evidence="4 5">
    <name type="scientific">Streptomyces triticiradicis</name>
    <dbReference type="NCBI Taxonomy" id="2651189"/>
    <lineage>
        <taxon>Bacteria</taxon>
        <taxon>Bacillati</taxon>
        <taxon>Actinomycetota</taxon>
        <taxon>Actinomycetes</taxon>
        <taxon>Kitasatosporales</taxon>
        <taxon>Streptomycetaceae</taxon>
        <taxon>Streptomyces</taxon>
    </lineage>
</organism>
<feature type="compositionally biased region" description="Low complexity" evidence="2">
    <location>
        <begin position="107"/>
        <end position="122"/>
    </location>
</feature>
<evidence type="ECO:0000259" key="3">
    <source>
        <dbReference type="PROSITE" id="PS50937"/>
    </source>
</evidence>
<evidence type="ECO:0000256" key="2">
    <source>
        <dbReference type="SAM" id="MobiDB-lite"/>
    </source>
</evidence>
<dbReference type="InterPro" id="IPR036594">
    <property type="entry name" value="Meth_synthase_dom"/>
</dbReference>
<proteinExistence type="predicted"/>
<dbReference type="InterPro" id="IPR036724">
    <property type="entry name" value="Cobalamin-bd_sf"/>
</dbReference>
<dbReference type="GO" id="GO:0003677">
    <property type="term" value="F:DNA binding"/>
    <property type="evidence" value="ECO:0007669"/>
    <property type="project" value="UniProtKB-KW"/>
</dbReference>
<dbReference type="Pfam" id="PF02607">
    <property type="entry name" value="B12-binding_2"/>
    <property type="match status" value="1"/>
</dbReference>
<gene>
    <name evidence="4" type="ORF">F8144_41095</name>
</gene>
<dbReference type="Gene3D" id="3.40.50.280">
    <property type="entry name" value="Cobalamin-binding domain"/>
    <property type="match status" value="1"/>
</dbReference>
<reference evidence="4 5" key="1">
    <citation type="submission" date="2019-09" db="EMBL/GenBank/DDBJ databases">
        <title>Isolation and identification of active actinomycetes.</title>
        <authorList>
            <person name="Yu Z."/>
            <person name="Han C."/>
            <person name="Yu B."/>
        </authorList>
    </citation>
    <scope>NUCLEOTIDE SEQUENCE [LARGE SCALE GENOMIC DNA]</scope>
    <source>
        <strain evidence="4 5">NEAU-H2</strain>
    </source>
</reference>
<feature type="region of interest" description="Disordered" evidence="2">
    <location>
        <begin position="103"/>
        <end position="123"/>
    </location>
</feature>
<comment type="caution">
    <text evidence="4">The sequence shown here is derived from an EMBL/GenBank/DDBJ whole genome shotgun (WGS) entry which is preliminary data.</text>
</comment>
<evidence type="ECO:0000313" key="4">
    <source>
        <dbReference type="EMBL" id="KAB1977755.1"/>
    </source>
</evidence>
<dbReference type="Gene3D" id="1.10.1240.10">
    <property type="entry name" value="Methionine synthase domain"/>
    <property type="match status" value="1"/>
</dbReference>
<dbReference type="GO" id="GO:0046872">
    <property type="term" value="F:metal ion binding"/>
    <property type="evidence" value="ECO:0007669"/>
    <property type="project" value="InterPro"/>
</dbReference>
<dbReference type="PANTHER" id="PTHR30204:SF97">
    <property type="entry name" value="MERR FAMILY REGULATORY PROTEIN"/>
    <property type="match status" value="1"/>
</dbReference>
<accession>A0A7J5D2J9</accession>
<dbReference type="RefSeq" id="WP_151474529.1">
    <property type="nucleotide sequence ID" value="NZ_WBKG01000058.1"/>
</dbReference>
<dbReference type="AlphaFoldDB" id="A0A7J5D2J9"/>
<dbReference type="EMBL" id="WBKG01000058">
    <property type="protein sequence ID" value="KAB1977755.1"/>
    <property type="molecule type" value="Genomic_DNA"/>
</dbReference>
<name>A0A7J5D2J9_9ACTN</name>
<sequence>MDAHEDGCIGAGVTTGVLARKLGISPTTLRSWDRRYGLGPAARIEGHHRRWSTEDVAMVQEMCHLTAQGVPPAEAARAAKDWAAEVHTAVEAPSAAVPHPLAAVAEPSSDSSPTPLDTPSAPDWRRRCKGIARAALRMDADAVHEQITAAIESYGVLTAWEEVISPTLLSIGRKWESSDDKYVEVEHLLSWHVSVALRHAYARTVATNRPAEIRPILLACLPNEQHTLPLEALTAVLVERGRRVLMLGGSVPVESIEATVRRVAPAAVVLWSQSRSTADLPLCRHLAAIRWGINGARTRSHVLLCGPGWGRRSDAELLRPQSLSDTVHVLELFPSSL</sequence>
<dbReference type="GO" id="GO:0031419">
    <property type="term" value="F:cobalamin binding"/>
    <property type="evidence" value="ECO:0007669"/>
    <property type="project" value="InterPro"/>
</dbReference>
<dbReference type="PANTHER" id="PTHR30204">
    <property type="entry name" value="REDOX-CYCLING DRUG-SENSING TRANSCRIPTIONAL ACTIVATOR SOXR"/>
    <property type="match status" value="1"/>
</dbReference>
<protein>
    <submittedName>
        <fullName evidence="4">Cobalamin B12-binding domain-containing protein</fullName>
    </submittedName>
</protein>
<evidence type="ECO:0000313" key="5">
    <source>
        <dbReference type="Proteomes" id="UP000442990"/>
    </source>
</evidence>
<dbReference type="SUPFAM" id="SSF52242">
    <property type="entry name" value="Cobalamin (vitamin B12)-binding domain"/>
    <property type="match status" value="1"/>
</dbReference>
<keyword evidence="1" id="KW-0238">DNA-binding</keyword>
<dbReference type="InterPro" id="IPR047057">
    <property type="entry name" value="MerR_fam"/>
</dbReference>
<dbReference type="Gene3D" id="1.10.1660.10">
    <property type="match status" value="1"/>
</dbReference>
<dbReference type="Proteomes" id="UP000442990">
    <property type="component" value="Unassembled WGS sequence"/>
</dbReference>
<evidence type="ECO:0000256" key="1">
    <source>
        <dbReference type="ARBA" id="ARBA00023125"/>
    </source>
</evidence>
<keyword evidence="5" id="KW-1185">Reference proteome</keyword>
<dbReference type="SMART" id="SM00422">
    <property type="entry name" value="HTH_MERR"/>
    <property type="match status" value="1"/>
</dbReference>
<feature type="domain" description="HTH merR-type" evidence="3">
    <location>
        <begin position="14"/>
        <end position="81"/>
    </location>
</feature>
<dbReference type="InterPro" id="IPR000551">
    <property type="entry name" value="MerR-type_HTH_dom"/>
</dbReference>
<dbReference type="PROSITE" id="PS50937">
    <property type="entry name" value="HTH_MERR_2"/>
    <property type="match status" value="1"/>
</dbReference>
<dbReference type="InterPro" id="IPR009061">
    <property type="entry name" value="DNA-bd_dom_put_sf"/>
</dbReference>
<dbReference type="InterPro" id="IPR003759">
    <property type="entry name" value="Cbl-bd_cap"/>
</dbReference>
<dbReference type="GO" id="GO:0003700">
    <property type="term" value="F:DNA-binding transcription factor activity"/>
    <property type="evidence" value="ECO:0007669"/>
    <property type="project" value="InterPro"/>
</dbReference>
<dbReference type="SUPFAM" id="SSF46955">
    <property type="entry name" value="Putative DNA-binding domain"/>
    <property type="match status" value="1"/>
</dbReference>
<dbReference type="Pfam" id="PF13411">
    <property type="entry name" value="MerR_1"/>
    <property type="match status" value="1"/>
</dbReference>